<organism evidence="2">
    <name type="scientific">uncultured Rubrobacteraceae bacterium</name>
    <dbReference type="NCBI Taxonomy" id="349277"/>
    <lineage>
        <taxon>Bacteria</taxon>
        <taxon>Bacillati</taxon>
        <taxon>Actinomycetota</taxon>
        <taxon>Rubrobacteria</taxon>
        <taxon>Rubrobacterales</taxon>
        <taxon>Rubrobacteraceae</taxon>
        <taxon>environmental samples</taxon>
    </lineage>
</organism>
<evidence type="ECO:0000313" key="2">
    <source>
        <dbReference type="EMBL" id="CAA9423922.1"/>
    </source>
</evidence>
<protein>
    <submittedName>
        <fullName evidence="2">Uncharacterized protein</fullName>
    </submittedName>
</protein>
<name>A0A6J4PU22_9ACTN</name>
<keyword evidence="1" id="KW-0175">Coiled coil</keyword>
<dbReference type="EMBL" id="CADCVC010000012">
    <property type="protein sequence ID" value="CAA9423922.1"/>
    <property type="molecule type" value="Genomic_DNA"/>
</dbReference>
<sequence length="188" mass="20607">MARILVRPVLTVVITLSLALLVGCSGIGDPYEQANGHVADANEAIEEHNQLFEEARGTYVEAKESVEAGEATAQEAERLAQAREDMQEARDTLQEAREQLSEVQDLEVEAEVQEYASLLSEAIDAQLAGEGGEIGFYETLERDPTLADNREQAEETLTEIGDRYEEAGNAYDRARELADANPELLPQG</sequence>
<proteinExistence type="predicted"/>
<feature type="coiled-coil region" evidence="1">
    <location>
        <begin position="31"/>
        <end position="113"/>
    </location>
</feature>
<dbReference type="PROSITE" id="PS51257">
    <property type="entry name" value="PROKAR_LIPOPROTEIN"/>
    <property type="match status" value="1"/>
</dbReference>
<reference evidence="2" key="1">
    <citation type="submission" date="2020-02" db="EMBL/GenBank/DDBJ databases">
        <authorList>
            <person name="Meier V. D."/>
        </authorList>
    </citation>
    <scope>NUCLEOTIDE SEQUENCE</scope>
    <source>
        <strain evidence="2">AVDCRST_MAG80</strain>
    </source>
</reference>
<accession>A0A6J4PU22</accession>
<gene>
    <name evidence="2" type="ORF">AVDCRST_MAG80-121</name>
</gene>
<dbReference type="AlphaFoldDB" id="A0A6J4PU22"/>
<evidence type="ECO:0000256" key="1">
    <source>
        <dbReference type="SAM" id="Coils"/>
    </source>
</evidence>